<keyword evidence="7" id="KW-1185">Reference proteome</keyword>
<evidence type="ECO:0000259" key="5">
    <source>
        <dbReference type="PROSITE" id="PS50977"/>
    </source>
</evidence>
<keyword evidence="2 4" id="KW-0238">DNA-binding</keyword>
<reference evidence="6" key="1">
    <citation type="submission" date="2022-05" db="EMBL/GenBank/DDBJ databases">
        <title>Brevundimonas albigilva TT17 genome sequence.</title>
        <authorList>
            <person name="Lee K."/>
            <person name="Son H."/>
        </authorList>
    </citation>
    <scope>NUCLEOTIDE SEQUENCE</scope>
    <source>
        <strain evidence="6">TT17</strain>
    </source>
</reference>
<evidence type="ECO:0000313" key="6">
    <source>
        <dbReference type="EMBL" id="URI14070.1"/>
    </source>
</evidence>
<feature type="DNA-binding region" description="H-T-H motif" evidence="4">
    <location>
        <begin position="22"/>
        <end position="41"/>
    </location>
</feature>
<gene>
    <name evidence="6" type="ORF">M8231_09540</name>
</gene>
<evidence type="ECO:0000256" key="1">
    <source>
        <dbReference type="ARBA" id="ARBA00023015"/>
    </source>
</evidence>
<dbReference type="InterPro" id="IPR009057">
    <property type="entry name" value="Homeodomain-like_sf"/>
</dbReference>
<dbReference type="RefSeq" id="WP_250201336.1">
    <property type="nucleotide sequence ID" value="NZ_CP097649.1"/>
</dbReference>
<dbReference type="PANTHER" id="PTHR30055">
    <property type="entry name" value="HTH-TYPE TRANSCRIPTIONAL REGULATOR RUTR"/>
    <property type="match status" value="1"/>
</dbReference>
<dbReference type="InterPro" id="IPR050109">
    <property type="entry name" value="HTH-type_TetR-like_transc_reg"/>
</dbReference>
<evidence type="ECO:0000256" key="2">
    <source>
        <dbReference type="ARBA" id="ARBA00023125"/>
    </source>
</evidence>
<dbReference type="PROSITE" id="PS50977">
    <property type="entry name" value="HTH_TETR_2"/>
    <property type="match status" value="1"/>
</dbReference>
<name>A0ABY4SJ82_9CAUL</name>
<accession>A0ABY4SJ82</accession>
<proteinExistence type="predicted"/>
<evidence type="ECO:0000313" key="7">
    <source>
        <dbReference type="Proteomes" id="UP001055429"/>
    </source>
</evidence>
<keyword evidence="3" id="KW-0804">Transcription</keyword>
<evidence type="ECO:0000256" key="4">
    <source>
        <dbReference type="PROSITE-ProRule" id="PRU00335"/>
    </source>
</evidence>
<organism evidence="6 7">
    <name type="scientific">Brevundimonas albigilva</name>
    <dbReference type="NCBI Taxonomy" id="1312364"/>
    <lineage>
        <taxon>Bacteria</taxon>
        <taxon>Pseudomonadati</taxon>
        <taxon>Pseudomonadota</taxon>
        <taxon>Alphaproteobacteria</taxon>
        <taxon>Caulobacterales</taxon>
        <taxon>Caulobacteraceae</taxon>
        <taxon>Brevundimonas</taxon>
    </lineage>
</organism>
<dbReference type="PRINTS" id="PR00455">
    <property type="entry name" value="HTHTETR"/>
</dbReference>
<keyword evidence="1" id="KW-0805">Transcription regulation</keyword>
<dbReference type="EMBL" id="CP097649">
    <property type="protein sequence ID" value="URI14070.1"/>
    <property type="molecule type" value="Genomic_DNA"/>
</dbReference>
<dbReference type="InterPro" id="IPR001647">
    <property type="entry name" value="HTH_TetR"/>
</dbReference>
<feature type="domain" description="HTH tetR-type" evidence="5">
    <location>
        <begin position="1"/>
        <end position="59"/>
    </location>
</feature>
<protein>
    <submittedName>
        <fullName evidence="6">TetR/AcrR family transcriptional regulator</fullName>
    </submittedName>
</protein>
<dbReference type="Gene3D" id="1.10.357.10">
    <property type="entry name" value="Tetracycline Repressor, domain 2"/>
    <property type="match status" value="1"/>
</dbReference>
<dbReference type="SUPFAM" id="SSF46689">
    <property type="entry name" value="Homeodomain-like"/>
    <property type="match status" value="1"/>
</dbReference>
<dbReference type="Pfam" id="PF00440">
    <property type="entry name" value="TetR_N"/>
    <property type="match status" value="1"/>
</dbReference>
<sequence length="196" mass="21623">MKRRLIEATLETLHEHGYGELTIGRVVAVAGVSRGAPLHHFTSKAALVEAATASLVADVSQKMLEIWKRVQRDPDPIRQFSLALWKDIFLAREGVVLAELSHASRRAPELAEILTRLWTGFYRMVQDFHPADSAGFGGPAGELSVGRTFMLSQWLMRGMHADVHLGASKALFEAYLNQWVDALEPKVSPVRDGPGA</sequence>
<dbReference type="PANTHER" id="PTHR30055:SF234">
    <property type="entry name" value="HTH-TYPE TRANSCRIPTIONAL REGULATOR BETI"/>
    <property type="match status" value="1"/>
</dbReference>
<evidence type="ECO:0000256" key="3">
    <source>
        <dbReference type="ARBA" id="ARBA00023163"/>
    </source>
</evidence>
<dbReference type="Proteomes" id="UP001055429">
    <property type="component" value="Chromosome"/>
</dbReference>